<evidence type="ECO:0000256" key="9">
    <source>
        <dbReference type="SAM" id="MobiDB-lite"/>
    </source>
</evidence>
<dbReference type="PROSITE" id="PS50076">
    <property type="entry name" value="DNAJ_2"/>
    <property type="match status" value="1"/>
</dbReference>
<keyword evidence="13" id="KW-1185">Reference proteome</keyword>
<keyword evidence="4 10" id="KW-1133">Transmembrane helix</keyword>
<dbReference type="GO" id="GO:0005789">
    <property type="term" value="C:endoplasmic reticulum membrane"/>
    <property type="evidence" value="ECO:0007669"/>
    <property type="project" value="UniProtKB-SubCell"/>
</dbReference>
<evidence type="ECO:0000313" key="12">
    <source>
        <dbReference type="EMBL" id="KAL1023790.1"/>
    </source>
</evidence>
<dbReference type="Proteomes" id="UP001557470">
    <property type="component" value="Unassembled WGS sequence"/>
</dbReference>
<name>A0ABD0Y6H3_UMBPY</name>
<keyword evidence="6" id="KW-0143">Chaperone</keyword>
<sequence length="382" mass="42969">MEGNRDEAEKCINIANKALEGGDKDKALRFLNKAEKLYPTSKAKALLEALTKNGSAAGNGAYCRQRTTDSSSDSSRVRADGEAEGARDGESSTKGFTKDQVDGVHRIKRCKDYYEVLGISKEASDEDLKKAYRKLALKFHPDKNQAPGATDAFKKIGNAYAVLSNPDKRRQYDLTGGEEPTSPGHAHGQGFDFHRGFEADITPEDLFNMFFGGGFPSTAAAHTFTNGRGRYSQQTDQRQDRGEDRGEGGFSMFIQLMPIMVLILVSILSQLMVSTPPYSLYSRPSTGQTVKRQTENLLVDYYVNRDFKSEYKGSNLQKIEKNVEEDYVSNVRNNCWKERQTKTELLYAAKVYRDDRLRKKAELMTMDNCRELERLNDIYRGG</sequence>
<evidence type="ECO:0000256" key="10">
    <source>
        <dbReference type="SAM" id="Phobius"/>
    </source>
</evidence>
<comment type="similarity">
    <text evidence="7">Belongs to the DnaJ family. DNAJB12/DNAJB14 subfamily.</text>
</comment>
<dbReference type="Pfam" id="PF09320">
    <property type="entry name" value="DUF1977"/>
    <property type="match status" value="1"/>
</dbReference>
<dbReference type="PANTHER" id="PTHR43908:SF4">
    <property type="entry name" value="DNAJ HOMOLOG SUBFAMILY B MEMBER 14"/>
    <property type="match status" value="1"/>
</dbReference>
<accession>A0ABD0Y6H3</accession>
<evidence type="ECO:0000256" key="1">
    <source>
        <dbReference type="ARBA" id="ARBA00004389"/>
    </source>
</evidence>
<evidence type="ECO:0000256" key="2">
    <source>
        <dbReference type="ARBA" id="ARBA00022692"/>
    </source>
</evidence>
<dbReference type="AlphaFoldDB" id="A0ABD0Y6H3"/>
<dbReference type="PRINTS" id="PR00625">
    <property type="entry name" value="JDOMAIN"/>
</dbReference>
<dbReference type="InterPro" id="IPR036869">
    <property type="entry name" value="J_dom_sf"/>
</dbReference>
<evidence type="ECO:0000259" key="11">
    <source>
        <dbReference type="PROSITE" id="PS50076"/>
    </source>
</evidence>
<organism evidence="12 13">
    <name type="scientific">Umbra pygmaea</name>
    <name type="common">Eastern mudminnow</name>
    <dbReference type="NCBI Taxonomy" id="75934"/>
    <lineage>
        <taxon>Eukaryota</taxon>
        <taxon>Metazoa</taxon>
        <taxon>Chordata</taxon>
        <taxon>Craniata</taxon>
        <taxon>Vertebrata</taxon>
        <taxon>Euteleostomi</taxon>
        <taxon>Actinopterygii</taxon>
        <taxon>Neopterygii</taxon>
        <taxon>Teleostei</taxon>
        <taxon>Protacanthopterygii</taxon>
        <taxon>Esociformes</taxon>
        <taxon>Umbridae</taxon>
        <taxon>Umbra</taxon>
    </lineage>
</organism>
<feature type="region of interest" description="Disordered" evidence="9">
    <location>
        <begin position="167"/>
        <end position="190"/>
    </location>
</feature>
<evidence type="ECO:0000256" key="3">
    <source>
        <dbReference type="ARBA" id="ARBA00022824"/>
    </source>
</evidence>
<dbReference type="EMBL" id="JAGEUA010000001">
    <property type="protein sequence ID" value="KAL1023790.1"/>
    <property type="molecule type" value="Genomic_DNA"/>
</dbReference>
<dbReference type="PANTHER" id="PTHR43908">
    <property type="entry name" value="AT29763P-RELATED"/>
    <property type="match status" value="1"/>
</dbReference>
<comment type="subcellular location">
    <subcellularLocation>
        <location evidence="1">Endoplasmic reticulum membrane</location>
        <topology evidence="1">Single-pass membrane protein</topology>
    </subcellularLocation>
</comment>
<dbReference type="Gene3D" id="1.10.287.110">
    <property type="entry name" value="DnaJ domain"/>
    <property type="match status" value="1"/>
</dbReference>
<keyword evidence="5 10" id="KW-0472">Membrane</keyword>
<proteinExistence type="inferred from homology"/>
<keyword evidence="3" id="KW-0256">Endoplasmic reticulum</keyword>
<evidence type="ECO:0000256" key="4">
    <source>
        <dbReference type="ARBA" id="ARBA00022989"/>
    </source>
</evidence>
<dbReference type="InterPro" id="IPR051100">
    <property type="entry name" value="DnaJ_subfamily_B/C"/>
</dbReference>
<feature type="domain" description="J" evidence="11">
    <location>
        <begin position="112"/>
        <end position="176"/>
    </location>
</feature>
<dbReference type="PROSITE" id="PS00636">
    <property type="entry name" value="DNAJ_1"/>
    <property type="match status" value="1"/>
</dbReference>
<feature type="region of interest" description="Disordered" evidence="9">
    <location>
        <begin position="55"/>
        <end position="97"/>
    </location>
</feature>
<gene>
    <name evidence="12" type="ORF">UPYG_G00046200</name>
</gene>
<dbReference type="SMART" id="SM00271">
    <property type="entry name" value="DnaJ"/>
    <property type="match status" value="1"/>
</dbReference>
<feature type="region of interest" description="Disordered" evidence="9">
    <location>
        <begin position="225"/>
        <end position="245"/>
    </location>
</feature>
<feature type="compositionally biased region" description="Basic and acidic residues" evidence="9">
    <location>
        <begin position="75"/>
        <end position="97"/>
    </location>
</feature>
<dbReference type="InterPro" id="IPR001623">
    <property type="entry name" value="DnaJ_domain"/>
</dbReference>
<dbReference type="SUPFAM" id="SSF46565">
    <property type="entry name" value="Chaperone J-domain"/>
    <property type="match status" value="1"/>
</dbReference>
<evidence type="ECO:0000256" key="6">
    <source>
        <dbReference type="ARBA" id="ARBA00023186"/>
    </source>
</evidence>
<reference evidence="12 13" key="1">
    <citation type="submission" date="2024-06" db="EMBL/GenBank/DDBJ databases">
        <authorList>
            <person name="Pan Q."/>
            <person name="Wen M."/>
            <person name="Jouanno E."/>
            <person name="Zahm M."/>
            <person name="Klopp C."/>
            <person name="Cabau C."/>
            <person name="Louis A."/>
            <person name="Berthelot C."/>
            <person name="Parey E."/>
            <person name="Roest Crollius H."/>
            <person name="Montfort J."/>
            <person name="Robinson-Rechavi M."/>
            <person name="Bouchez O."/>
            <person name="Lampietro C."/>
            <person name="Lopez Roques C."/>
            <person name="Donnadieu C."/>
            <person name="Postlethwait J."/>
            <person name="Bobe J."/>
            <person name="Verreycken H."/>
            <person name="Guiguen Y."/>
        </authorList>
    </citation>
    <scope>NUCLEOTIDE SEQUENCE [LARGE SCALE GENOMIC DNA]</scope>
    <source>
        <strain evidence="12">Up_M1</strain>
        <tissue evidence="12">Testis</tissue>
    </source>
</reference>
<evidence type="ECO:0000313" key="13">
    <source>
        <dbReference type="Proteomes" id="UP001557470"/>
    </source>
</evidence>
<evidence type="ECO:0000256" key="5">
    <source>
        <dbReference type="ARBA" id="ARBA00023136"/>
    </source>
</evidence>
<dbReference type="CDD" id="cd06257">
    <property type="entry name" value="DnaJ"/>
    <property type="match status" value="1"/>
</dbReference>
<evidence type="ECO:0000256" key="7">
    <source>
        <dbReference type="ARBA" id="ARBA00038010"/>
    </source>
</evidence>
<dbReference type="Pfam" id="PF00226">
    <property type="entry name" value="DnaJ"/>
    <property type="match status" value="1"/>
</dbReference>
<protein>
    <recommendedName>
        <fullName evidence="8">DnaJ homolog subfamily B member 14</fullName>
    </recommendedName>
</protein>
<comment type="caution">
    <text evidence="12">The sequence shown here is derived from an EMBL/GenBank/DDBJ whole genome shotgun (WGS) entry which is preliminary data.</text>
</comment>
<dbReference type="FunFam" id="1.10.287.110:FF:000004">
    <property type="entry name" value="DnaJ (Hsp40) homolog, subfamily B, member 14"/>
    <property type="match status" value="1"/>
</dbReference>
<keyword evidence="2 10" id="KW-0812">Transmembrane</keyword>
<evidence type="ECO:0000256" key="8">
    <source>
        <dbReference type="ARBA" id="ARBA00039610"/>
    </source>
</evidence>
<feature type="transmembrane region" description="Helical" evidence="10">
    <location>
        <begin position="252"/>
        <end position="273"/>
    </location>
</feature>
<dbReference type="InterPro" id="IPR015399">
    <property type="entry name" value="DUF1977_DnaJ-like"/>
</dbReference>
<dbReference type="InterPro" id="IPR018253">
    <property type="entry name" value="DnaJ_domain_CS"/>
</dbReference>